<dbReference type="Pfam" id="PF00171">
    <property type="entry name" value="Aldedh"/>
    <property type="match status" value="1"/>
</dbReference>
<organism evidence="3 4">
    <name type="scientific">Lipingzhangella halophila</name>
    <dbReference type="NCBI Taxonomy" id="1783352"/>
    <lineage>
        <taxon>Bacteria</taxon>
        <taxon>Bacillati</taxon>
        <taxon>Actinomycetota</taxon>
        <taxon>Actinomycetes</taxon>
        <taxon>Streptosporangiales</taxon>
        <taxon>Nocardiopsidaceae</taxon>
        <taxon>Lipingzhangella</taxon>
    </lineage>
</organism>
<dbReference type="AlphaFoldDB" id="A0A7W7RFW5"/>
<dbReference type="InterPro" id="IPR015590">
    <property type="entry name" value="Aldehyde_DH_dom"/>
</dbReference>
<sequence length="38" mass="4047">MSAGTVPFGGFKQSGLGREHGIEVLDAYTETKTVLVHL</sequence>
<gene>
    <name evidence="3" type="ORF">F4561_001982</name>
</gene>
<dbReference type="RefSeq" id="WP_184576948.1">
    <property type="nucleotide sequence ID" value="NZ_JACHJT010000001.1"/>
</dbReference>
<evidence type="ECO:0000259" key="2">
    <source>
        <dbReference type="Pfam" id="PF00171"/>
    </source>
</evidence>
<reference evidence="3 4" key="1">
    <citation type="submission" date="2020-08" db="EMBL/GenBank/DDBJ databases">
        <title>Sequencing the genomes of 1000 actinobacteria strains.</title>
        <authorList>
            <person name="Klenk H.-P."/>
        </authorList>
    </citation>
    <scope>NUCLEOTIDE SEQUENCE [LARGE SCALE GENOMIC DNA]</scope>
    <source>
        <strain evidence="3 4">DSM 102030</strain>
    </source>
</reference>
<feature type="domain" description="Aldehyde dehydrogenase" evidence="2">
    <location>
        <begin position="4"/>
        <end position="34"/>
    </location>
</feature>
<dbReference type="Gene3D" id="3.40.309.10">
    <property type="entry name" value="Aldehyde Dehydrogenase, Chain A, domain 2"/>
    <property type="match status" value="1"/>
</dbReference>
<dbReference type="GO" id="GO:0016620">
    <property type="term" value="F:oxidoreductase activity, acting on the aldehyde or oxo group of donors, NAD or NADP as acceptor"/>
    <property type="evidence" value="ECO:0007669"/>
    <property type="project" value="InterPro"/>
</dbReference>
<evidence type="ECO:0000256" key="1">
    <source>
        <dbReference type="ARBA" id="ARBA00009986"/>
    </source>
</evidence>
<protein>
    <submittedName>
        <fullName evidence="3">Acyl-CoA reductase-like NAD-dependent aldehyde dehydrogenase</fullName>
    </submittedName>
</protein>
<dbReference type="FunFam" id="3.40.605.10:FF:000026">
    <property type="entry name" value="Aldehyde dehydrogenase, putative"/>
    <property type="match status" value="1"/>
</dbReference>
<accession>A0A7W7RFW5</accession>
<comment type="similarity">
    <text evidence="1">Belongs to the aldehyde dehydrogenase family.</text>
</comment>
<keyword evidence="4" id="KW-1185">Reference proteome</keyword>
<comment type="caution">
    <text evidence="3">The sequence shown here is derived from an EMBL/GenBank/DDBJ whole genome shotgun (WGS) entry which is preliminary data.</text>
</comment>
<evidence type="ECO:0000313" key="3">
    <source>
        <dbReference type="EMBL" id="MBB4931162.1"/>
    </source>
</evidence>
<name>A0A7W7RFW5_9ACTN</name>
<proteinExistence type="inferred from homology"/>
<evidence type="ECO:0000313" key="4">
    <source>
        <dbReference type="Proteomes" id="UP000523007"/>
    </source>
</evidence>
<dbReference type="SUPFAM" id="SSF53720">
    <property type="entry name" value="ALDH-like"/>
    <property type="match status" value="1"/>
</dbReference>
<dbReference type="InterPro" id="IPR016163">
    <property type="entry name" value="Ald_DH_C"/>
</dbReference>
<dbReference type="InterPro" id="IPR016161">
    <property type="entry name" value="Ald_DH/histidinol_DH"/>
</dbReference>
<dbReference type="EMBL" id="JACHJT010000001">
    <property type="protein sequence ID" value="MBB4931162.1"/>
    <property type="molecule type" value="Genomic_DNA"/>
</dbReference>
<dbReference type="Proteomes" id="UP000523007">
    <property type="component" value="Unassembled WGS sequence"/>
</dbReference>